<comment type="caution">
    <text evidence="2">The sequence shown here is derived from an EMBL/GenBank/DDBJ whole genome shotgun (WGS) entry which is preliminary data.</text>
</comment>
<reference evidence="2" key="1">
    <citation type="journal article" date="2020" name="Stud. Mycol.">
        <title>101 Dothideomycetes genomes: a test case for predicting lifestyles and emergence of pathogens.</title>
        <authorList>
            <person name="Haridas S."/>
            <person name="Albert R."/>
            <person name="Binder M."/>
            <person name="Bloem J."/>
            <person name="Labutti K."/>
            <person name="Salamov A."/>
            <person name="Andreopoulos B."/>
            <person name="Baker S."/>
            <person name="Barry K."/>
            <person name="Bills G."/>
            <person name="Bluhm B."/>
            <person name="Cannon C."/>
            <person name="Castanera R."/>
            <person name="Culley D."/>
            <person name="Daum C."/>
            <person name="Ezra D."/>
            <person name="Gonzalez J."/>
            <person name="Henrissat B."/>
            <person name="Kuo A."/>
            <person name="Liang C."/>
            <person name="Lipzen A."/>
            <person name="Lutzoni F."/>
            <person name="Magnuson J."/>
            <person name="Mondo S."/>
            <person name="Nolan M."/>
            <person name="Ohm R."/>
            <person name="Pangilinan J."/>
            <person name="Park H.-J."/>
            <person name="Ramirez L."/>
            <person name="Alfaro M."/>
            <person name="Sun H."/>
            <person name="Tritt A."/>
            <person name="Yoshinaga Y."/>
            <person name="Zwiers L.-H."/>
            <person name="Turgeon B."/>
            <person name="Goodwin S."/>
            <person name="Spatafora J."/>
            <person name="Crous P."/>
            <person name="Grigoriev I."/>
        </authorList>
    </citation>
    <scope>NUCLEOTIDE SEQUENCE</scope>
    <source>
        <strain evidence="2">CBS 130266</strain>
    </source>
</reference>
<dbReference type="Pfam" id="PF12770">
    <property type="entry name" value="CHAT"/>
    <property type="match status" value="1"/>
</dbReference>
<accession>A0A9P4TTN3</accession>
<dbReference type="EMBL" id="MU007112">
    <property type="protein sequence ID" value="KAF2420226.1"/>
    <property type="molecule type" value="Genomic_DNA"/>
</dbReference>
<evidence type="ECO:0000313" key="2">
    <source>
        <dbReference type="EMBL" id="KAF2420226.1"/>
    </source>
</evidence>
<organism evidence="2 3">
    <name type="scientific">Tothia fuscella</name>
    <dbReference type="NCBI Taxonomy" id="1048955"/>
    <lineage>
        <taxon>Eukaryota</taxon>
        <taxon>Fungi</taxon>
        <taxon>Dikarya</taxon>
        <taxon>Ascomycota</taxon>
        <taxon>Pezizomycotina</taxon>
        <taxon>Dothideomycetes</taxon>
        <taxon>Pleosporomycetidae</taxon>
        <taxon>Venturiales</taxon>
        <taxon>Cylindrosympodiaceae</taxon>
        <taxon>Tothia</taxon>
    </lineage>
</organism>
<evidence type="ECO:0000259" key="1">
    <source>
        <dbReference type="Pfam" id="PF12770"/>
    </source>
</evidence>
<evidence type="ECO:0000313" key="3">
    <source>
        <dbReference type="Proteomes" id="UP000800235"/>
    </source>
</evidence>
<protein>
    <recommendedName>
        <fullName evidence="1">CHAT domain-containing protein</fullName>
    </recommendedName>
</protein>
<gene>
    <name evidence="2" type="ORF">EJ08DRAFT_705627</name>
</gene>
<name>A0A9P4TTN3_9PEZI</name>
<proteinExistence type="predicted"/>
<dbReference type="InterPro" id="IPR024983">
    <property type="entry name" value="CHAT_dom"/>
</dbReference>
<dbReference type="OrthoDB" id="192148at2759"/>
<keyword evidence="3" id="KW-1185">Reference proteome</keyword>
<feature type="domain" description="CHAT" evidence="1">
    <location>
        <begin position="57"/>
        <end position="179"/>
    </location>
</feature>
<sequence length="262" mass="28601">MCTSGMRSDGDRSGAERTFQAHLGDLEHHCSELGIAIEPCGKILLQQQEDGLTATGVSRLLVQLSKPLSVLILSSGPRNTTQLRLAEERRELEDALQRTRFRASLDLHEVASCRVRDITSALDRYSPNILHFSGHGNNSALIFGNNRGEARAVEKAALASLLSTHWTLKHAILNACYSEDRAQAIAVAVGYVIEMENQDSADLFRDFYTALGHGRTFEDAFSRAKAVVGLTSTSFDANFLRDLCEVAIQNGANQGAHPGSVY</sequence>
<dbReference type="AlphaFoldDB" id="A0A9P4TTN3"/>
<dbReference type="Proteomes" id="UP000800235">
    <property type="component" value="Unassembled WGS sequence"/>
</dbReference>